<reference evidence="8 9" key="1">
    <citation type="submission" date="2016-10" db="EMBL/GenBank/DDBJ databases">
        <authorList>
            <person name="de Groot N.N."/>
        </authorList>
    </citation>
    <scope>NUCLEOTIDE SEQUENCE [LARGE SCALE GENOMIC DNA]</scope>
    <source>
        <strain evidence="8 9">CGMCC 1.9157</strain>
    </source>
</reference>
<dbReference type="InterPro" id="IPR036890">
    <property type="entry name" value="HATPase_C_sf"/>
</dbReference>
<dbReference type="FunFam" id="3.30.565.10:FF:000006">
    <property type="entry name" value="Sensor histidine kinase WalK"/>
    <property type="match status" value="1"/>
</dbReference>
<dbReference type="CDD" id="cd00075">
    <property type="entry name" value="HATPase"/>
    <property type="match status" value="1"/>
</dbReference>
<evidence type="ECO:0000256" key="4">
    <source>
        <dbReference type="ARBA" id="ARBA00022679"/>
    </source>
</evidence>
<dbReference type="CDD" id="cd00082">
    <property type="entry name" value="HisKA"/>
    <property type="match status" value="1"/>
</dbReference>
<keyword evidence="6" id="KW-1133">Transmembrane helix</keyword>
<evidence type="ECO:0000256" key="5">
    <source>
        <dbReference type="ARBA" id="ARBA00022777"/>
    </source>
</evidence>
<dbReference type="Pfam" id="PF12860">
    <property type="entry name" value="PAS_7"/>
    <property type="match status" value="2"/>
</dbReference>
<dbReference type="GO" id="GO:0005886">
    <property type="term" value="C:plasma membrane"/>
    <property type="evidence" value="ECO:0007669"/>
    <property type="project" value="TreeGrafter"/>
</dbReference>
<sequence>MPKNGLFGEIIRTHRLGRSKASPYSSKGLSSRDASSSPSFRFFLTLVAISSLFPAAALAQAEEAAAPLSDAAQQKLVAGELLPSIPALVERPTSSLTESFGGNPLQWEMLGLALICALTIFVLIAGWAVMRERRRSRERLINAMEAIQTLQTKLDRSESLLDATDQLMIIWNGNQEQPVVIGNLVSNDHLLPVGNAILAFGNWLQIDSVQDIEAAIAKLRATGQRFVQSAQTLNGNLVEFRGRTSGGRALVQLRVLEGDEHDRVRLEHEVSRHRKELGRMSTLLNSMPMPVWSRDEDGQLTWANDAYVKAVDGGDLEAVLEDQSELLDHRGREAVLQIHERRSQTGGDKDLAIKRLPIIAEGKRKIFDVTDIYLHPGSVGIATDVSDLESAEKALDRMHLFYANTLDQLTTPVAIFDSSQQLQFYNAAYSSQFNLDPAFLDSNPDENAILEKLRINRSLPEQANFHEWKKKFLSSYRDVEAHEHWWHLPDGQSLRVIAAPNPDAGVIYIFENVTERLDLEKRYNALIRMQSETLDHLNDGVVVFGSDGRLRMSNPAFSRLWDFQEDQLEGEPHVAAVLELCRRKYDSTKVWATLIGSVVGLEDKREGVMGRMDCIDGRFLDYASIPLPDGATMMTFVDVTGNVTVERSLQERNEALLAADQLKNTFIQHVSYELRSPLTNIIGFTELLTSESFGSLNERQREYTDHIMTSSSSLLAIVNDILDLATIDAGIVVLELAEVDPVDSIRAAAEGLQDRLAEKNIHLDISVAESMGQFKGDPKRVRQVLFNLISNAISFSDPESSISIVAERTPSDIIFTVSDHGCGMPEEYLGSAFDRFESRTTETNRGGAGLGLSIVKSFVELHGGKVTISSNEGKGTSVLCSFPIDPQIDAQSTTAAAE</sequence>
<keyword evidence="4" id="KW-0808">Transferase</keyword>
<feature type="transmembrane region" description="Helical" evidence="6">
    <location>
        <begin position="109"/>
        <end position="130"/>
    </location>
</feature>
<dbReference type="InterPro" id="IPR003594">
    <property type="entry name" value="HATPase_dom"/>
</dbReference>
<dbReference type="SUPFAM" id="SSF55785">
    <property type="entry name" value="PYP-like sensor domain (PAS domain)"/>
    <property type="match status" value="3"/>
</dbReference>
<gene>
    <name evidence="8" type="ORF">SAMN04488056_102361</name>
</gene>
<keyword evidence="3" id="KW-0597">Phosphoprotein</keyword>
<evidence type="ECO:0000256" key="2">
    <source>
        <dbReference type="ARBA" id="ARBA00012438"/>
    </source>
</evidence>
<dbReference type="EC" id="2.7.13.3" evidence="2"/>
<evidence type="ECO:0000313" key="8">
    <source>
        <dbReference type="EMBL" id="SFN90690.1"/>
    </source>
</evidence>
<dbReference type="EMBL" id="FOVR01000002">
    <property type="protein sequence ID" value="SFN90690.1"/>
    <property type="molecule type" value="Genomic_DNA"/>
</dbReference>
<dbReference type="PANTHER" id="PTHR43047">
    <property type="entry name" value="TWO-COMPONENT HISTIDINE PROTEIN KINASE"/>
    <property type="match status" value="1"/>
</dbReference>
<dbReference type="RefSeq" id="WP_175527929.1">
    <property type="nucleotide sequence ID" value="NZ_FOVR01000002.1"/>
</dbReference>
<evidence type="ECO:0000256" key="1">
    <source>
        <dbReference type="ARBA" id="ARBA00000085"/>
    </source>
</evidence>
<dbReference type="Pfam" id="PF13188">
    <property type="entry name" value="PAS_8"/>
    <property type="match status" value="1"/>
</dbReference>
<dbReference type="SMART" id="SM00091">
    <property type="entry name" value="PAS"/>
    <property type="match status" value="3"/>
</dbReference>
<dbReference type="Pfam" id="PF00512">
    <property type="entry name" value="HisKA"/>
    <property type="match status" value="1"/>
</dbReference>
<dbReference type="InterPro" id="IPR036097">
    <property type="entry name" value="HisK_dim/P_sf"/>
</dbReference>
<dbReference type="InterPro" id="IPR000014">
    <property type="entry name" value="PAS"/>
</dbReference>
<dbReference type="SMART" id="SM00387">
    <property type="entry name" value="HATPase_c"/>
    <property type="match status" value="1"/>
</dbReference>
<dbReference type="Proteomes" id="UP000199236">
    <property type="component" value="Unassembled WGS sequence"/>
</dbReference>
<keyword evidence="5" id="KW-0418">Kinase</keyword>
<dbReference type="GO" id="GO:0000155">
    <property type="term" value="F:phosphorelay sensor kinase activity"/>
    <property type="evidence" value="ECO:0007669"/>
    <property type="project" value="InterPro"/>
</dbReference>
<name>A0A1I5CUN1_9HYPH</name>
<feature type="domain" description="Histidine kinase" evidence="7">
    <location>
        <begin position="669"/>
        <end position="886"/>
    </location>
</feature>
<dbReference type="PANTHER" id="PTHR43047:SF72">
    <property type="entry name" value="OSMOSENSING HISTIDINE PROTEIN KINASE SLN1"/>
    <property type="match status" value="1"/>
</dbReference>
<dbReference type="Gene3D" id="3.30.565.10">
    <property type="entry name" value="Histidine kinase-like ATPase, C-terminal domain"/>
    <property type="match status" value="1"/>
</dbReference>
<proteinExistence type="predicted"/>
<evidence type="ECO:0000256" key="6">
    <source>
        <dbReference type="SAM" id="Phobius"/>
    </source>
</evidence>
<dbReference type="SMART" id="SM00388">
    <property type="entry name" value="HisKA"/>
    <property type="match status" value="1"/>
</dbReference>
<dbReference type="SUPFAM" id="SSF47384">
    <property type="entry name" value="Homodimeric domain of signal transducing histidine kinase"/>
    <property type="match status" value="1"/>
</dbReference>
<dbReference type="AlphaFoldDB" id="A0A1I5CUN1"/>
<dbReference type="Gene3D" id="1.10.287.130">
    <property type="match status" value="1"/>
</dbReference>
<dbReference type="Pfam" id="PF02518">
    <property type="entry name" value="HATPase_c"/>
    <property type="match status" value="1"/>
</dbReference>
<dbReference type="InterPro" id="IPR035965">
    <property type="entry name" value="PAS-like_dom_sf"/>
</dbReference>
<dbReference type="InterPro" id="IPR005467">
    <property type="entry name" value="His_kinase_dom"/>
</dbReference>
<dbReference type="STRING" id="655353.SAMN04488056_102361"/>
<accession>A0A1I5CUN1</accession>
<comment type="catalytic activity">
    <reaction evidence="1">
        <text>ATP + protein L-histidine = ADP + protein N-phospho-L-histidine.</text>
        <dbReference type="EC" id="2.7.13.3"/>
    </reaction>
</comment>
<dbReference type="Gene3D" id="3.30.450.20">
    <property type="entry name" value="PAS domain"/>
    <property type="match status" value="2"/>
</dbReference>
<dbReference type="PRINTS" id="PR00344">
    <property type="entry name" value="BCTRLSENSOR"/>
</dbReference>
<evidence type="ECO:0000256" key="3">
    <source>
        <dbReference type="ARBA" id="ARBA00022553"/>
    </source>
</evidence>
<dbReference type="InterPro" id="IPR004358">
    <property type="entry name" value="Sig_transdc_His_kin-like_C"/>
</dbReference>
<evidence type="ECO:0000313" key="9">
    <source>
        <dbReference type="Proteomes" id="UP000199236"/>
    </source>
</evidence>
<keyword evidence="6" id="KW-0472">Membrane</keyword>
<keyword evidence="9" id="KW-1185">Reference proteome</keyword>
<dbReference type="GO" id="GO:0009927">
    <property type="term" value="F:histidine phosphotransfer kinase activity"/>
    <property type="evidence" value="ECO:0007669"/>
    <property type="project" value="TreeGrafter"/>
</dbReference>
<dbReference type="SUPFAM" id="SSF55874">
    <property type="entry name" value="ATPase domain of HSP90 chaperone/DNA topoisomerase II/histidine kinase"/>
    <property type="match status" value="1"/>
</dbReference>
<dbReference type="InterPro" id="IPR003661">
    <property type="entry name" value="HisK_dim/P_dom"/>
</dbReference>
<dbReference type="PROSITE" id="PS50109">
    <property type="entry name" value="HIS_KIN"/>
    <property type="match status" value="1"/>
</dbReference>
<evidence type="ECO:0000259" key="7">
    <source>
        <dbReference type="PROSITE" id="PS50109"/>
    </source>
</evidence>
<keyword evidence="6" id="KW-0812">Transmembrane</keyword>
<protein>
    <recommendedName>
        <fullName evidence="2">histidine kinase</fullName>
        <ecNumber evidence="2">2.7.13.3</ecNumber>
    </recommendedName>
</protein>
<organism evidence="8 9">
    <name type="scientific">Cohaesibacter marisflavi</name>
    <dbReference type="NCBI Taxonomy" id="655353"/>
    <lineage>
        <taxon>Bacteria</taxon>
        <taxon>Pseudomonadati</taxon>
        <taxon>Pseudomonadota</taxon>
        <taxon>Alphaproteobacteria</taxon>
        <taxon>Hyphomicrobiales</taxon>
        <taxon>Cohaesibacteraceae</taxon>
    </lineage>
</organism>